<dbReference type="SUPFAM" id="SSF140860">
    <property type="entry name" value="Pseudo ankyrin repeat-like"/>
    <property type="match status" value="1"/>
</dbReference>
<dbReference type="InterPro" id="IPR036770">
    <property type="entry name" value="Ankyrin_rpt-contain_sf"/>
</dbReference>
<reference evidence="1" key="1">
    <citation type="submission" date="2021-03" db="EMBL/GenBank/DDBJ databases">
        <authorList>
            <person name="Bekaert M."/>
        </authorList>
    </citation>
    <scope>NUCLEOTIDE SEQUENCE</scope>
</reference>
<dbReference type="AlphaFoldDB" id="A0A8S3U2Q5"/>
<accession>A0A8S3U2Q5</accession>
<gene>
    <name evidence="1" type="ORF">MEDL_52014</name>
</gene>
<proteinExistence type="predicted"/>
<evidence type="ECO:0000313" key="1">
    <source>
        <dbReference type="EMBL" id="CAG2239688.1"/>
    </source>
</evidence>
<dbReference type="OrthoDB" id="10427149at2759"/>
<dbReference type="EMBL" id="CAJPWZ010002532">
    <property type="protein sequence ID" value="CAG2239688.1"/>
    <property type="molecule type" value="Genomic_DNA"/>
</dbReference>
<organism evidence="1 2">
    <name type="scientific">Mytilus edulis</name>
    <name type="common">Blue mussel</name>
    <dbReference type="NCBI Taxonomy" id="6550"/>
    <lineage>
        <taxon>Eukaryota</taxon>
        <taxon>Metazoa</taxon>
        <taxon>Spiralia</taxon>
        <taxon>Lophotrochozoa</taxon>
        <taxon>Mollusca</taxon>
        <taxon>Bivalvia</taxon>
        <taxon>Autobranchia</taxon>
        <taxon>Pteriomorphia</taxon>
        <taxon>Mytilida</taxon>
        <taxon>Mytiloidea</taxon>
        <taxon>Mytilidae</taxon>
        <taxon>Mytilinae</taxon>
        <taxon>Mytilus</taxon>
    </lineage>
</organism>
<comment type="caution">
    <text evidence="1">The sequence shown here is derived from an EMBL/GenBank/DDBJ whole genome shotgun (WGS) entry which is preliminary data.</text>
</comment>
<keyword evidence="2" id="KW-1185">Reference proteome</keyword>
<sequence>MNKCLEQKHYNVVNWLLENESSCSFDKQTILNNACRNDKIETIKILNKYFHSLDMNEPVINACKGYGLRLSVCKYLLTEIDHNSLDIRRIVNTVCQDLVSDNVVKFLLLKFSDDQNTINKVLISSCQQGKYSILTDIFLVVHNDQLDILTAFFAACLHPHTYIHDSEKSICVIDFLFEKLQDKSYVASEVLSGLLDKKSYNVILYFLEQGYCRNFDKKNLMIEACRHGHVKLVQWIFENVDHKELDIKSAFLEACIPTNKVTELQLNCVALMWHYIQDINMFEVDTVLKSMTEVPPDMAYRDLQDDLRKWLLYIKTVHQRMMSESGMQC</sequence>
<dbReference type="Gene3D" id="1.25.40.20">
    <property type="entry name" value="Ankyrin repeat-containing domain"/>
    <property type="match status" value="1"/>
</dbReference>
<evidence type="ECO:0008006" key="3">
    <source>
        <dbReference type="Google" id="ProtNLM"/>
    </source>
</evidence>
<name>A0A8S3U2Q5_MYTED</name>
<evidence type="ECO:0000313" key="2">
    <source>
        <dbReference type="Proteomes" id="UP000683360"/>
    </source>
</evidence>
<dbReference type="Proteomes" id="UP000683360">
    <property type="component" value="Unassembled WGS sequence"/>
</dbReference>
<protein>
    <recommendedName>
        <fullName evidence="3">Ankyrin repeat protein</fullName>
    </recommendedName>
</protein>